<feature type="region of interest" description="Disordered" evidence="1">
    <location>
        <begin position="66"/>
        <end position="95"/>
    </location>
</feature>
<keyword evidence="2" id="KW-0812">Transmembrane</keyword>
<accession>F4PXX9</accession>
<dbReference type="EMBL" id="GL883014">
    <property type="protein sequence ID" value="EGG19639.1"/>
    <property type="molecule type" value="Genomic_DNA"/>
</dbReference>
<evidence type="ECO:0000256" key="2">
    <source>
        <dbReference type="SAM" id="Phobius"/>
    </source>
</evidence>
<keyword evidence="2" id="KW-1133">Transmembrane helix</keyword>
<proteinExistence type="predicted"/>
<name>F4PXX9_CACFS</name>
<evidence type="ECO:0000313" key="4">
    <source>
        <dbReference type="Proteomes" id="UP000007797"/>
    </source>
</evidence>
<keyword evidence="4" id="KW-1185">Reference proteome</keyword>
<evidence type="ECO:0008006" key="5">
    <source>
        <dbReference type="Google" id="ProtNLM"/>
    </source>
</evidence>
<dbReference type="KEGG" id="dfa:DFA_00217"/>
<protein>
    <recommendedName>
        <fullName evidence="5">Transmembrane protein</fullName>
    </recommendedName>
</protein>
<evidence type="ECO:0000256" key="1">
    <source>
        <dbReference type="SAM" id="MobiDB-lite"/>
    </source>
</evidence>
<organism evidence="3 4">
    <name type="scientific">Cavenderia fasciculata</name>
    <name type="common">Slime mold</name>
    <name type="synonym">Dictyostelium fasciculatum</name>
    <dbReference type="NCBI Taxonomy" id="261658"/>
    <lineage>
        <taxon>Eukaryota</taxon>
        <taxon>Amoebozoa</taxon>
        <taxon>Evosea</taxon>
        <taxon>Eumycetozoa</taxon>
        <taxon>Dictyostelia</taxon>
        <taxon>Acytosteliales</taxon>
        <taxon>Cavenderiaceae</taxon>
        <taxon>Cavenderia</taxon>
    </lineage>
</organism>
<dbReference type="OrthoDB" id="18778at2759"/>
<keyword evidence="2" id="KW-0472">Membrane</keyword>
<dbReference type="OMA" id="WWVITLL"/>
<dbReference type="AlphaFoldDB" id="F4PXX9"/>
<evidence type="ECO:0000313" key="3">
    <source>
        <dbReference type="EMBL" id="EGG19639.1"/>
    </source>
</evidence>
<feature type="compositionally biased region" description="Polar residues" evidence="1">
    <location>
        <begin position="67"/>
        <end position="84"/>
    </location>
</feature>
<dbReference type="RefSeq" id="XP_004357933.1">
    <property type="nucleotide sequence ID" value="XM_004357876.1"/>
</dbReference>
<sequence length="95" mass="10474">MGFFSFIGNILYYLIKTPICLVWWVITLLFHPITILVALIALYLAYNNSPQKLDIPFVTKLAPTAQPHRSSAASNRSGNVPTPITTTKGGKGKKN</sequence>
<reference evidence="4" key="1">
    <citation type="journal article" date="2011" name="Genome Res.">
        <title>Phylogeny-wide analysis of social amoeba genomes highlights ancient origins for complex intercellular communication.</title>
        <authorList>
            <person name="Heidel A.J."/>
            <person name="Lawal H.M."/>
            <person name="Felder M."/>
            <person name="Schilde C."/>
            <person name="Helps N.R."/>
            <person name="Tunggal B."/>
            <person name="Rivero F."/>
            <person name="John U."/>
            <person name="Schleicher M."/>
            <person name="Eichinger L."/>
            <person name="Platzer M."/>
            <person name="Noegel A.A."/>
            <person name="Schaap P."/>
            <person name="Gloeckner G."/>
        </authorList>
    </citation>
    <scope>NUCLEOTIDE SEQUENCE [LARGE SCALE GENOMIC DNA]</scope>
    <source>
        <strain evidence="4">SH3</strain>
    </source>
</reference>
<dbReference type="GeneID" id="14871733"/>
<dbReference type="Proteomes" id="UP000007797">
    <property type="component" value="Unassembled WGS sequence"/>
</dbReference>
<feature type="transmembrane region" description="Helical" evidence="2">
    <location>
        <begin position="21"/>
        <end position="46"/>
    </location>
</feature>
<gene>
    <name evidence="3" type="ORF">DFA_00217</name>
</gene>